<proteinExistence type="predicted"/>
<comment type="caution">
    <text evidence="1">The sequence shown here is derived from an EMBL/GenBank/DDBJ whole genome shotgun (WGS) entry which is preliminary data.</text>
</comment>
<reference evidence="2" key="1">
    <citation type="submission" date="2016-06" db="EMBL/GenBank/DDBJ databases">
        <title>Parallel loss of symbiosis genes in relatives of nitrogen-fixing non-legume Parasponia.</title>
        <authorList>
            <person name="Van Velzen R."/>
            <person name="Holmer R."/>
            <person name="Bu F."/>
            <person name="Rutten L."/>
            <person name="Van Zeijl A."/>
            <person name="Liu W."/>
            <person name="Santuari L."/>
            <person name="Cao Q."/>
            <person name="Sharma T."/>
            <person name="Shen D."/>
            <person name="Roswanjaya Y."/>
            <person name="Wardhani T."/>
            <person name="Kalhor M.S."/>
            <person name="Jansen J."/>
            <person name="Van den Hoogen J."/>
            <person name="Gungor B."/>
            <person name="Hartog M."/>
            <person name="Hontelez J."/>
            <person name="Verver J."/>
            <person name="Yang W.-C."/>
            <person name="Schijlen E."/>
            <person name="Repin R."/>
            <person name="Schilthuizen M."/>
            <person name="Schranz E."/>
            <person name="Heidstra R."/>
            <person name="Miyata K."/>
            <person name="Fedorova E."/>
            <person name="Kohlen W."/>
            <person name="Bisseling T."/>
            <person name="Smit S."/>
            <person name="Geurts R."/>
        </authorList>
    </citation>
    <scope>NUCLEOTIDE SEQUENCE [LARGE SCALE GENOMIC DNA]</scope>
    <source>
        <strain evidence="2">cv. WU1-14</strain>
    </source>
</reference>
<evidence type="ECO:0000313" key="1">
    <source>
        <dbReference type="EMBL" id="PON79814.1"/>
    </source>
</evidence>
<sequence length="36" mass="3937">MNSPRAALGSAAQPAHQQYAHKQCRLVSPYIGLSRE</sequence>
<evidence type="ECO:0000313" key="2">
    <source>
        <dbReference type="Proteomes" id="UP000237105"/>
    </source>
</evidence>
<dbReference type="Proteomes" id="UP000237105">
    <property type="component" value="Unassembled WGS sequence"/>
</dbReference>
<dbReference type="AlphaFoldDB" id="A0A2P5E2P1"/>
<name>A0A2P5E2P1_PARAD</name>
<gene>
    <name evidence="1" type="ORF">PanWU01x14_010460</name>
</gene>
<dbReference type="EMBL" id="JXTB01000003">
    <property type="protein sequence ID" value="PON79814.1"/>
    <property type="molecule type" value="Genomic_DNA"/>
</dbReference>
<dbReference type="OrthoDB" id="10389189at2759"/>
<keyword evidence="2" id="KW-1185">Reference proteome</keyword>
<protein>
    <submittedName>
        <fullName evidence="1">Uncharacterized protein</fullName>
    </submittedName>
</protein>
<organism evidence="1 2">
    <name type="scientific">Parasponia andersonii</name>
    <name type="common">Sponia andersonii</name>
    <dbReference type="NCBI Taxonomy" id="3476"/>
    <lineage>
        <taxon>Eukaryota</taxon>
        <taxon>Viridiplantae</taxon>
        <taxon>Streptophyta</taxon>
        <taxon>Embryophyta</taxon>
        <taxon>Tracheophyta</taxon>
        <taxon>Spermatophyta</taxon>
        <taxon>Magnoliopsida</taxon>
        <taxon>eudicotyledons</taxon>
        <taxon>Gunneridae</taxon>
        <taxon>Pentapetalae</taxon>
        <taxon>rosids</taxon>
        <taxon>fabids</taxon>
        <taxon>Rosales</taxon>
        <taxon>Cannabaceae</taxon>
        <taxon>Parasponia</taxon>
    </lineage>
</organism>
<accession>A0A2P5E2P1</accession>